<sequence length="129" mass="15638">MADDDAYLAYHRLPFFIKVFSGLLRNDEMDDGYPTWTLKLTKLHLKRTIEIPYEFWQRHILINALEDAVYFLVDGQTWRILLEHSLSKIWIKHGWRRFKDANALVLDVRCHFKLVDAHDVQFYVWFDRP</sequence>
<evidence type="ECO:0000256" key="3">
    <source>
        <dbReference type="ARBA" id="ARBA00023125"/>
    </source>
</evidence>
<evidence type="ECO:0000313" key="6">
    <source>
        <dbReference type="EMBL" id="KAL1568462.1"/>
    </source>
</evidence>
<dbReference type="InterPro" id="IPR015300">
    <property type="entry name" value="DNA-bd_pseudobarrel_sf"/>
</dbReference>
<keyword evidence="7" id="KW-1185">Reference proteome</keyword>
<dbReference type="GO" id="GO:0003677">
    <property type="term" value="F:DNA binding"/>
    <property type="evidence" value="ECO:0007669"/>
    <property type="project" value="UniProtKB-KW"/>
</dbReference>
<dbReference type="AlphaFoldDB" id="A0ABD1IIB5"/>
<keyword evidence="5" id="KW-0539">Nucleus</keyword>
<proteinExistence type="predicted"/>
<dbReference type="Gene3D" id="2.40.330.10">
    <property type="entry name" value="DNA-binding pseudobarrel domain"/>
    <property type="match status" value="1"/>
</dbReference>
<evidence type="ECO:0000256" key="1">
    <source>
        <dbReference type="ARBA" id="ARBA00004123"/>
    </source>
</evidence>
<dbReference type="SUPFAM" id="SSF101936">
    <property type="entry name" value="DNA-binding pseudobarrel domain"/>
    <property type="match status" value="1"/>
</dbReference>
<keyword evidence="4" id="KW-0804">Transcription</keyword>
<name>A0ABD1IIB5_SALDI</name>
<gene>
    <name evidence="6" type="ORF">AAHA92_00077</name>
</gene>
<evidence type="ECO:0000256" key="5">
    <source>
        <dbReference type="ARBA" id="ARBA00023242"/>
    </source>
</evidence>
<dbReference type="Proteomes" id="UP001567538">
    <property type="component" value="Unassembled WGS sequence"/>
</dbReference>
<protein>
    <recommendedName>
        <fullName evidence="8">TF-B3 domain-containing protein</fullName>
    </recommendedName>
</protein>
<keyword evidence="3" id="KW-0238">DNA-binding</keyword>
<evidence type="ECO:0000256" key="2">
    <source>
        <dbReference type="ARBA" id="ARBA00023015"/>
    </source>
</evidence>
<organism evidence="6 7">
    <name type="scientific">Salvia divinorum</name>
    <name type="common">Maria pastora</name>
    <name type="synonym">Diviner's sage</name>
    <dbReference type="NCBI Taxonomy" id="28513"/>
    <lineage>
        <taxon>Eukaryota</taxon>
        <taxon>Viridiplantae</taxon>
        <taxon>Streptophyta</taxon>
        <taxon>Embryophyta</taxon>
        <taxon>Tracheophyta</taxon>
        <taxon>Spermatophyta</taxon>
        <taxon>Magnoliopsida</taxon>
        <taxon>eudicotyledons</taxon>
        <taxon>Gunneridae</taxon>
        <taxon>Pentapetalae</taxon>
        <taxon>asterids</taxon>
        <taxon>lamiids</taxon>
        <taxon>Lamiales</taxon>
        <taxon>Lamiaceae</taxon>
        <taxon>Nepetoideae</taxon>
        <taxon>Mentheae</taxon>
        <taxon>Salviinae</taxon>
        <taxon>Salvia</taxon>
        <taxon>Salvia subgen. Calosphace</taxon>
    </lineage>
</organism>
<dbReference type="GO" id="GO:0005634">
    <property type="term" value="C:nucleus"/>
    <property type="evidence" value="ECO:0007669"/>
    <property type="project" value="UniProtKB-SubCell"/>
</dbReference>
<keyword evidence="2" id="KW-0805">Transcription regulation</keyword>
<evidence type="ECO:0008006" key="8">
    <source>
        <dbReference type="Google" id="ProtNLM"/>
    </source>
</evidence>
<accession>A0ABD1IIB5</accession>
<dbReference type="EMBL" id="JBEAFC010000001">
    <property type="protein sequence ID" value="KAL1568462.1"/>
    <property type="molecule type" value="Genomic_DNA"/>
</dbReference>
<comment type="subcellular location">
    <subcellularLocation>
        <location evidence="1">Nucleus</location>
    </subcellularLocation>
</comment>
<comment type="caution">
    <text evidence="6">The sequence shown here is derived from an EMBL/GenBank/DDBJ whole genome shotgun (WGS) entry which is preliminary data.</text>
</comment>
<evidence type="ECO:0000313" key="7">
    <source>
        <dbReference type="Proteomes" id="UP001567538"/>
    </source>
</evidence>
<evidence type="ECO:0000256" key="4">
    <source>
        <dbReference type="ARBA" id="ARBA00023163"/>
    </source>
</evidence>
<reference evidence="6 7" key="1">
    <citation type="submission" date="2024-06" db="EMBL/GenBank/DDBJ databases">
        <title>A chromosome level genome sequence of Diviner's sage (Salvia divinorum).</title>
        <authorList>
            <person name="Ford S.A."/>
            <person name="Ro D.-K."/>
            <person name="Ness R.W."/>
            <person name="Phillips M.A."/>
        </authorList>
    </citation>
    <scope>NUCLEOTIDE SEQUENCE [LARGE SCALE GENOMIC DNA]</scope>
    <source>
        <strain evidence="6">SAF-2024a</strain>
        <tissue evidence="6">Leaf</tissue>
    </source>
</reference>